<evidence type="ECO:0000313" key="2">
    <source>
        <dbReference type="EMBL" id="KLU89796.1"/>
    </source>
</evidence>
<evidence type="ECO:0000256" key="1">
    <source>
        <dbReference type="SAM" id="MobiDB-lite"/>
    </source>
</evidence>
<organism evidence="3 4">
    <name type="scientific">Magnaporthiopsis poae (strain ATCC 64411 / 73-15)</name>
    <name type="common">Kentucky bluegrass fungus</name>
    <name type="synonym">Magnaporthe poae</name>
    <dbReference type="NCBI Taxonomy" id="644358"/>
    <lineage>
        <taxon>Eukaryota</taxon>
        <taxon>Fungi</taxon>
        <taxon>Dikarya</taxon>
        <taxon>Ascomycota</taxon>
        <taxon>Pezizomycotina</taxon>
        <taxon>Sordariomycetes</taxon>
        <taxon>Sordariomycetidae</taxon>
        <taxon>Magnaporthales</taxon>
        <taxon>Magnaporthaceae</taxon>
        <taxon>Magnaporthiopsis</taxon>
    </lineage>
</organism>
<keyword evidence="4" id="KW-1185">Reference proteome</keyword>
<reference evidence="3" key="4">
    <citation type="journal article" date="2015" name="G3 (Bethesda)">
        <title>Genome sequences of three phytopathogenic species of the Magnaporthaceae family of fungi.</title>
        <authorList>
            <person name="Okagaki L.H."/>
            <person name="Nunes C.C."/>
            <person name="Sailsbery J."/>
            <person name="Clay B."/>
            <person name="Brown D."/>
            <person name="John T."/>
            <person name="Oh Y."/>
            <person name="Young N."/>
            <person name="Fitzgerald M."/>
            <person name="Haas B.J."/>
            <person name="Zeng Q."/>
            <person name="Young S."/>
            <person name="Adiconis X."/>
            <person name="Fan L."/>
            <person name="Levin J.Z."/>
            <person name="Mitchell T.K."/>
            <person name="Okubara P.A."/>
            <person name="Farman M.L."/>
            <person name="Kohn L.M."/>
            <person name="Birren B."/>
            <person name="Ma L.-J."/>
            <person name="Dean R.A."/>
        </authorList>
    </citation>
    <scope>NUCLEOTIDE SEQUENCE</scope>
    <source>
        <strain evidence="3">ATCC 64411 / 73-15</strain>
    </source>
</reference>
<reference evidence="2" key="3">
    <citation type="submission" date="2011-03" db="EMBL/GenBank/DDBJ databases">
        <title>Annotation of Magnaporthe poae ATCC 64411.</title>
        <authorList>
            <person name="Ma L.-J."/>
            <person name="Dead R."/>
            <person name="Young S.K."/>
            <person name="Zeng Q."/>
            <person name="Gargeya S."/>
            <person name="Fitzgerald M."/>
            <person name="Haas B."/>
            <person name="Abouelleil A."/>
            <person name="Alvarado L."/>
            <person name="Arachchi H.M."/>
            <person name="Berlin A."/>
            <person name="Brown A."/>
            <person name="Chapman S.B."/>
            <person name="Chen Z."/>
            <person name="Dunbar C."/>
            <person name="Freedman E."/>
            <person name="Gearin G."/>
            <person name="Gellesch M."/>
            <person name="Goldberg J."/>
            <person name="Griggs A."/>
            <person name="Gujja S."/>
            <person name="Heiman D."/>
            <person name="Howarth C."/>
            <person name="Larson L."/>
            <person name="Lui A."/>
            <person name="MacDonald P.J.P."/>
            <person name="Mehta T."/>
            <person name="Montmayeur A."/>
            <person name="Murphy C."/>
            <person name="Neiman D."/>
            <person name="Pearson M."/>
            <person name="Priest M."/>
            <person name="Roberts A."/>
            <person name="Saif S."/>
            <person name="Shea T."/>
            <person name="Shenoy N."/>
            <person name="Sisk P."/>
            <person name="Stolte C."/>
            <person name="Sykes S."/>
            <person name="Yandava C."/>
            <person name="Wortman J."/>
            <person name="Nusbaum C."/>
            <person name="Birren B."/>
        </authorList>
    </citation>
    <scope>NUCLEOTIDE SEQUENCE</scope>
    <source>
        <strain evidence="2">ATCC 64411</strain>
    </source>
</reference>
<feature type="region of interest" description="Disordered" evidence="1">
    <location>
        <begin position="1"/>
        <end position="23"/>
    </location>
</feature>
<reference evidence="4" key="1">
    <citation type="submission" date="2010-05" db="EMBL/GenBank/DDBJ databases">
        <title>The genome sequence of Magnaporthe poae strain ATCC 64411.</title>
        <authorList>
            <person name="Ma L.-J."/>
            <person name="Dead R."/>
            <person name="Young S."/>
            <person name="Zeng Q."/>
            <person name="Koehrsen M."/>
            <person name="Alvarado L."/>
            <person name="Berlin A."/>
            <person name="Chapman S.B."/>
            <person name="Chen Z."/>
            <person name="Freedman E."/>
            <person name="Gellesch M."/>
            <person name="Goldberg J."/>
            <person name="Griggs A."/>
            <person name="Gujja S."/>
            <person name="Heilman E.R."/>
            <person name="Heiman D."/>
            <person name="Hepburn T."/>
            <person name="Howarth C."/>
            <person name="Jen D."/>
            <person name="Larson L."/>
            <person name="Mehta T."/>
            <person name="Neiman D."/>
            <person name="Pearson M."/>
            <person name="Roberts A."/>
            <person name="Saif S."/>
            <person name="Shea T."/>
            <person name="Shenoy N."/>
            <person name="Sisk P."/>
            <person name="Stolte C."/>
            <person name="Sykes S."/>
            <person name="Walk T."/>
            <person name="White J."/>
            <person name="Yandava C."/>
            <person name="Haas B."/>
            <person name="Nusbaum C."/>
            <person name="Birren B."/>
        </authorList>
    </citation>
    <scope>NUCLEOTIDE SEQUENCE [LARGE SCALE GENOMIC DNA]</scope>
    <source>
        <strain evidence="4">ATCC 64411 / 73-15</strain>
    </source>
</reference>
<evidence type="ECO:0000313" key="3">
    <source>
        <dbReference type="EnsemblFungi" id="MAPG_08765T0"/>
    </source>
</evidence>
<reference evidence="3" key="5">
    <citation type="submission" date="2015-06" db="UniProtKB">
        <authorList>
            <consortium name="EnsemblFungi"/>
        </authorList>
    </citation>
    <scope>IDENTIFICATION</scope>
    <source>
        <strain evidence="3">ATCC 64411</strain>
    </source>
</reference>
<evidence type="ECO:0000313" key="4">
    <source>
        <dbReference type="Proteomes" id="UP000011715"/>
    </source>
</evidence>
<reference evidence="2" key="2">
    <citation type="submission" date="2010-05" db="EMBL/GenBank/DDBJ databases">
        <title>The Genome Sequence of Magnaporthe poae strain ATCC 64411.</title>
        <authorList>
            <consortium name="The Broad Institute Genome Sequencing Platform"/>
            <consortium name="Broad Institute Genome Sequencing Center for Infectious Disease"/>
            <person name="Ma L.-J."/>
            <person name="Dead R."/>
            <person name="Young S."/>
            <person name="Zeng Q."/>
            <person name="Koehrsen M."/>
            <person name="Alvarado L."/>
            <person name="Berlin A."/>
            <person name="Chapman S.B."/>
            <person name="Chen Z."/>
            <person name="Freedman E."/>
            <person name="Gellesch M."/>
            <person name="Goldberg J."/>
            <person name="Griggs A."/>
            <person name="Gujja S."/>
            <person name="Heilman E.R."/>
            <person name="Heiman D."/>
            <person name="Hepburn T."/>
            <person name="Howarth C."/>
            <person name="Jen D."/>
            <person name="Larson L."/>
            <person name="Mehta T."/>
            <person name="Neiman D."/>
            <person name="Pearson M."/>
            <person name="Roberts A."/>
            <person name="Saif S."/>
            <person name="Shea T."/>
            <person name="Shenoy N."/>
            <person name="Sisk P."/>
            <person name="Stolte C."/>
            <person name="Sykes S."/>
            <person name="Walk T."/>
            <person name="White J."/>
            <person name="Yandava C."/>
            <person name="Haas B."/>
            <person name="Nusbaum C."/>
            <person name="Birren B."/>
        </authorList>
    </citation>
    <scope>NUCLEOTIDE SEQUENCE</scope>
    <source>
        <strain evidence="2">ATCC 64411</strain>
    </source>
</reference>
<dbReference type="VEuPathDB" id="FungiDB:MAPG_08765"/>
<proteinExistence type="predicted"/>
<dbReference type="Proteomes" id="UP000011715">
    <property type="component" value="Unassembled WGS sequence"/>
</dbReference>
<feature type="compositionally biased region" description="Polar residues" evidence="1">
    <location>
        <begin position="100"/>
        <end position="116"/>
    </location>
</feature>
<feature type="region of interest" description="Disordered" evidence="1">
    <location>
        <begin position="61"/>
        <end position="160"/>
    </location>
</feature>
<sequence length="160" mass="17505">MRLRERTPTAPAAPTNHPWDRHLQRPRGIAIMIGQITTSVGFRDMKRPSPVAIFLLHPRLRPDAGSFIPTPSAGDARPKQHRPGSVAAATPASAARLPSTWRNSDLVQGRPSQNGAPTERNPGLPRSPEEAKSAIGERASIVDRDEAAYDPARLFTRQTR</sequence>
<protein>
    <submittedName>
        <fullName evidence="2 3">Uncharacterized protein</fullName>
    </submittedName>
</protein>
<name>A0A0C4E873_MAGP6</name>
<dbReference type="EnsemblFungi" id="MAPG_08765T0">
    <property type="protein sequence ID" value="MAPG_08765T0"/>
    <property type="gene ID" value="MAPG_08765"/>
</dbReference>
<gene>
    <name evidence="2" type="ORF">MAPG_08765</name>
</gene>
<dbReference type="AlphaFoldDB" id="A0A0C4E873"/>
<dbReference type="EMBL" id="ADBL01002133">
    <property type="status" value="NOT_ANNOTATED_CDS"/>
    <property type="molecule type" value="Genomic_DNA"/>
</dbReference>
<dbReference type="EMBL" id="GL876973">
    <property type="protein sequence ID" value="KLU89796.1"/>
    <property type="molecule type" value="Genomic_DNA"/>
</dbReference>
<accession>A0A0C4E873</accession>